<dbReference type="GO" id="GO:0005549">
    <property type="term" value="F:odorant binding"/>
    <property type="evidence" value="ECO:0007669"/>
    <property type="project" value="InterPro"/>
</dbReference>
<name>A0A6H0D2Z2_EPIBA</name>
<protein>
    <submittedName>
        <fullName evidence="2">OBP13</fullName>
    </submittedName>
</protein>
<dbReference type="Gene3D" id="1.10.238.20">
    <property type="entry name" value="Pheromone/general odorant binding protein domain"/>
    <property type="match status" value="1"/>
</dbReference>
<reference evidence="2" key="1">
    <citation type="submission" date="2020-03" db="EMBL/GenBank/DDBJ databases">
        <authorList>
            <person name="Jia H.R."/>
        </authorList>
    </citation>
    <scope>NUCLEOTIDE SEQUENCE</scope>
</reference>
<dbReference type="EMBL" id="MT247227">
    <property type="protein sequence ID" value="QIS77206.1"/>
    <property type="molecule type" value="mRNA"/>
</dbReference>
<keyword evidence="1" id="KW-0732">Signal</keyword>
<dbReference type="AlphaFoldDB" id="A0A6H0D2Z2"/>
<organism evidence="2">
    <name type="scientific">Episyrphus balteatus</name>
    <name type="common">Marmalade hoverfly</name>
    <name type="synonym">Syrphus balteaus</name>
    <dbReference type="NCBI Taxonomy" id="286459"/>
    <lineage>
        <taxon>Eukaryota</taxon>
        <taxon>Metazoa</taxon>
        <taxon>Ecdysozoa</taxon>
        <taxon>Arthropoda</taxon>
        <taxon>Hexapoda</taxon>
        <taxon>Insecta</taxon>
        <taxon>Pterygota</taxon>
        <taxon>Neoptera</taxon>
        <taxon>Endopterygota</taxon>
        <taxon>Diptera</taxon>
        <taxon>Brachycera</taxon>
        <taxon>Muscomorpha</taxon>
        <taxon>Syrphoidea</taxon>
        <taxon>Syrphidae</taxon>
        <taxon>Syrphinae</taxon>
        <taxon>Syrphini</taxon>
        <taxon>Episyrphus</taxon>
    </lineage>
</organism>
<sequence length="149" mass="16567">MLSVRFLIVCVLSVGLIGIQHIDGIPMECTSTKSASSMDLKEVMDTCNSSFTIPMDYIIEFNTTGILPDETDKTGMCYIRCAFEKLGLIKDWKLDKPLLQNTMWPATGDSVEVCEQEGKSESNACVRTYAIAKCLMIRAIVDARDKQVI</sequence>
<dbReference type="Pfam" id="PF01395">
    <property type="entry name" value="PBP_GOBP"/>
    <property type="match status" value="1"/>
</dbReference>
<feature type="signal peptide" evidence="1">
    <location>
        <begin position="1"/>
        <end position="24"/>
    </location>
</feature>
<accession>A0A6H0D2Z2</accession>
<dbReference type="CDD" id="cd23992">
    <property type="entry name" value="PBP_GOBP"/>
    <property type="match status" value="1"/>
</dbReference>
<dbReference type="SUPFAM" id="SSF47565">
    <property type="entry name" value="Insect pheromone/odorant-binding proteins"/>
    <property type="match status" value="1"/>
</dbReference>
<dbReference type="InterPro" id="IPR036728">
    <property type="entry name" value="PBP_GOBP_sf"/>
</dbReference>
<proteinExistence type="evidence at transcript level"/>
<evidence type="ECO:0000313" key="2">
    <source>
        <dbReference type="EMBL" id="QIS77206.1"/>
    </source>
</evidence>
<dbReference type="SMART" id="SM00708">
    <property type="entry name" value="PhBP"/>
    <property type="match status" value="1"/>
</dbReference>
<feature type="chain" id="PRO_5026198312" evidence="1">
    <location>
        <begin position="25"/>
        <end position="149"/>
    </location>
</feature>
<evidence type="ECO:0000256" key="1">
    <source>
        <dbReference type="SAM" id="SignalP"/>
    </source>
</evidence>
<dbReference type="InterPro" id="IPR006170">
    <property type="entry name" value="PBP/GOBP"/>
</dbReference>